<dbReference type="SUPFAM" id="SSF53474">
    <property type="entry name" value="alpha/beta-Hydrolases"/>
    <property type="match status" value="1"/>
</dbReference>
<feature type="domain" description="Serine hydrolase" evidence="1">
    <location>
        <begin position="14"/>
        <end position="84"/>
    </location>
</feature>
<comment type="caution">
    <text evidence="2">The sequence shown here is derived from an EMBL/GenBank/DDBJ whole genome shotgun (WGS) entry which is preliminary data.</text>
</comment>
<dbReference type="Proteomes" id="UP000599391">
    <property type="component" value="Unassembled WGS sequence"/>
</dbReference>
<dbReference type="PANTHER" id="PTHR43689:SF8">
    <property type="entry name" value="ALPHA_BETA-HYDROLASES SUPERFAMILY PROTEIN"/>
    <property type="match status" value="1"/>
</dbReference>
<gene>
    <name evidence="2" type="ORF">I8751_17310</name>
</gene>
<accession>A0A8J7HJZ8</accession>
<dbReference type="EMBL" id="JAECZB010000062">
    <property type="protein sequence ID" value="MBH8554091.1"/>
    <property type="molecule type" value="Genomic_DNA"/>
</dbReference>
<dbReference type="PANTHER" id="PTHR43689">
    <property type="entry name" value="HYDROLASE"/>
    <property type="match status" value="1"/>
</dbReference>
<dbReference type="RefSeq" id="WP_214440430.1">
    <property type="nucleotide sequence ID" value="NZ_JAECZB010000062.1"/>
</dbReference>
<sequence length="98" mass="11133">MTKSLQKLVDGVLSRPAYQSFLDQGGFEFMQSCFEDLKVPTLIVAGEEDKIIPQADVIKLSEKLPDAQLDWLARCGHFPPSEQPEELLFLIQNFLKHN</sequence>
<proteinExistence type="predicted"/>
<protein>
    <submittedName>
        <fullName evidence="2">Alpha/beta hydrolase</fullName>
    </submittedName>
</protein>
<keyword evidence="2" id="KW-0378">Hydrolase</keyword>
<evidence type="ECO:0000259" key="1">
    <source>
        <dbReference type="Pfam" id="PF03959"/>
    </source>
</evidence>
<evidence type="ECO:0000313" key="3">
    <source>
        <dbReference type="Proteomes" id="UP000599391"/>
    </source>
</evidence>
<name>A0A8J7HJZ8_9CYAN</name>
<dbReference type="InterPro" id="IPR005645">
    <property type="entry name" value="FSH-like_dom"/>
</dbReference>
<dbReference type="Pfam" id="PF03959">
    <property type="entry name" value="FSH1"/>
    <property type="match status" value="1"/>
</dbReference>
<dbReference type="GO" id="GO:0016787">
    <property type="term" value="F:hydrolase activity"/>
    <property type="evidence" value="ECO:0007669"/>
    <property type="project" value="UniProtKB-KW"/>
</dbReference>
<dbReference type="InterPro" id="IPR029058">
    <property type="entry name" value="AB_hydrolase_fold"/>
</dbReference>
<evidence type="ECO:0000313" key="2">
    <source>
        <dbReference type="EMBL" id="MBH8554091.1"/>
    </source>
</evidence>
<dbReference type="Gene3D" id="3.40.50.1820">
    <property type="entry name" value="alpha/beta hydrolase"/>
    <property type="match status" value="1"/>
</dbReference>
<keyword evidence="3" id="KW-1185">Reference proteome</keyword>
<reference evidence="2 3" key="1">
    <citation type="journal article" date="2021" name="Int. J. Syst. Evol. Microbiol.">
        <title>Amazonocrinis nigriterrae gen. nov., sp. nov., Atlanticothrix silvestris gen. nov., sp. nov. and Dendronalium phyllosphericum gen. nov., sp. nov., nostocacean cyanobacteria from Brazilian environments.</title>
        <authorList>
            <person name="Alvarenga D.O."/>
            <person name="Andreote A.P.D."/>
            <person name="Branco L.H.Z."/>
            <person name="Delbaje E."/>
            <person name="Cruz R.B."/>
            <person name="Varani A.M."/>
            <person name="Fiore M.F."/>
        </authorList>
    </citation>
    <scope>NUCLEOTIDE SEQUENCE [LARGE SCALE GENOMIC DNA]</scope>
    <source>
        <strain evidence="2 3">CENA357</strain>
    </source>
</reference>
<dbReference type="AlphaFoldDB" id="A0A8J7HJZ8"/>
<organism evidence="2 3">
    <name type="scientific">Atlanticothrix silvestris CENA357</name>
    <dbReference type="NCBI Taxonomy" id="1725252"/>
    <lineage>
        <taxon>Bacteria</taxon>
        <taxon>Bacillati</taxon>
        <taxon>Cyanobacteriota</taxon>
        <taxon>Cyanophyceae</taxon>
        <taxon>Nostocales</taxon>
        <taxon>Nodulariaceae</taxon>
        <taxon>Atlanticothrix</taxon>
        <taxon>Atlanticothrix silvestris</taxon>
    </lineage>
</organism>